<proteinExistence type="predicted"/>
<organism evidence="1 2">
    <name type="scientific">Piloderma croceum (strain F 1598)</name>
    <dbReference type="NCBI Taxonomy" id="765440"/>
    <lineage>
        <taxon>Eukaryota</taxon>
        <taxon>Fungi</taxon>
        <taxon>Dikarya</taxon>
        <taxon>Basidiomycota</taxon>
        <taxon>Agaricomycotina</taxon>
        <taxon>Agaricomycetes</taxon>
        <taxon>Agaricomycetidae</taxon>
        <taxon>Atheliales</taxon>
        <taxon>Atheliaceae</taxon>
        <taxon>Piloderma</taxon>
    </lineage>
</organism>
<reference evidence="2" key="2">
    <citation type="submission" date="2015-01" db="EMBL/GenBank/DDBJ databases">
        <title>Evolutionary Origins and Diversification of the Mycorrhizal Mutualists.</title>
        <authorList>
            <consortium name="DOE Joint Genome Institute"/>
            <consortium name="Mycorrhizal Genomics Consortium"/>
            <person name="Kohler A."/>
            <person name="Kuo A."/>
            <person name="Nagy L.G."/>
            <person name="Floudas D."/>
            <person name="Copeland A."/>
            <person name="Barry K.W."/>
            <person name="Cichocki N."/>
            <person name="Veneault-Fourrey C."/>
            <person name="LaButti K."/>
            <person name="Lindquist E.A."/>
            <person name="Lipzen A."/>
            <person name="Lundell T."/>
            <person name="Morin E."/>
            <person name="Murat C."/>
            <person name="Riley R."/>
            <person name="Ohm R."/>
            <person name="Sun H."/>
            <person name="Tunlid A."/>
            <person name="Henrissat B."/>
            <person name="Grigoriev I.V."/>
            <person name="Hibbett D.S."/>
            <person name="Martin F."/>
        </authorList>
    </citation>
    <scope>NUCLEOTIDE SEQUENCE [LARGE SCALE GENOMIC DNA]</scope>
    <source>
        <strain evidence="2">F 1598</strain>
    </source>
</reference>
<dbReference type="Proteomes" id="UP000054166">
    <property type="component" value="Unassembled WGS sequence"/>
</dbReference>
<protein>
    <submittedName>
        <fullName evidence="1">Uncharacterized protein</fullName>
    </submittedName>
</protein>
<reference evidence="1 2" key="1">
    <citation type="submission" date="2014-04" db="EMBL/GenBank/DDBJ databases">
        <authorList>
            <consortium name="DOE Joint Genome Institute"/>
            <person name="Kuo A."/>
            <person name="Tarkka M."/>
            <person name="Buscot F."/>
            <person name="Kohler A."/>
            <person name="Nagy L.G."/>
            <person name="Floudas D."/>
            <person name="Copeland A."/>
            <person name="Barry K.W."/>
            <person name="Cichocki N."/>
            <person name="Veneault-Fourrey C."/>
            <person name="LaButti K."/>
            <person name="Lindquist E.A."/>
            <person name="Lipzen A."/>
            <person name="Lundell T."/>
            <person name="Morin E."/>
            <person name="Murat C."/>
            <person name="Sun H."/>
            <person name="Tunlid A."/>
            <person name="Henrissat B."/>
            <person name="Grigoriev I.V."/>
            <person name="Hibbett D.S."/>
            <person name="Martin F."/>
            <person name="Nordberg H.P."/>
            <person name="Cantor M.N."/>
            <person name="Hua S.X."/>
        </authorList>
    </citation>
    <scope>NUCLEOTIDE SEQUENCE [LARGE SCALE GENOMIC DNA]</scope>
    <source>
        <strain evidence="1 2">F 1598</strain>
    </source>
</reference>
<accession>A0A0C3GB05</accession>
<evidence type="ECO:0000313" key="2">
    <source>
        <dbReference type="Proteomes" id="UP000054166"/>
    </source>
</evidence>
<keyword evidence="2" id="KW-1185">Reference proteome</keyword>
<evidence type="ECO:0000313" key="1">
    <source>
        <dbReference type="EMBL" id="KIM87816.1"/>
    </source>
</evidence>
<name>A0A0C3GB05_PILCF</name>
<dbReference type="AlphaFoldDB" id="A0A0C3GB05"/>
<gene>
    <name evidence="1" type="ORF">PILCRDRAFT_814528</name>
</gene>
<dbReference type="EMBL" id="KN832978">
    <property type="protein sequence ID" value="KIM87816.1"/>
    <property type="molecule type" value="Genomic_DNA"/>
</dbReference>
<sequence length="98" mass="11212">MGIVSSSLYRRRPWRYKTEITYGFSTTTARTRFTSSDWSNATQPINLMNRPTYGRDAGSIAGVAIGRGDDTVKEWKDATRTKQPAWLRMFIYNGHVCL</sequence>
<dbReference type="HOGENOM" id="CLU_2334396_0_0_1"/>
<dbReference type="InParanoid" id="A0A0C3GB05"/>